<feature type="domain" description="Nitrile hydratase beta subunit-like N-terminal" evidence="1">
    <location>
        <begin position="4"/>
        <end position="81"/>
    </location>
</feature>
<dbReference type="InterPro" id="IPR042262">
    <property type="entry name" value="CN_hydtase_beta_C"/>
</dbReference>
<dbReference type="RefSeq" id="WP_132431332.1">
    <property type="nucleotide sequence ID" value="NZ_SMFZ01000002.1"/>
</dbReference>
<keyword evidence="3" id="KW-1185">Reference proteome</keyword>
<organism evidence="2 3">
    <name type="scientific">Pseudonocardia endophytica</name>
    <dbReference type="NCBI Taxonomy" id="401976"/>
    <lineage>
        <taxon>Bacteria</taxon>
        <taxon>Bacillati</taxon>
        <taxon>Actinomycetota</taxon>
        <taxon>Actinomycetes</taxon>
        <taxon>Pseudonocardiales</taxon>
        <taxon>Pseudonocardiaceae</taxon>
        <taxon>Pseudonocardia</taxon>
    </lineage>
</organism>
<dbReference type="InterPro" id="IPR008990">
    <property type="entry name" value="Elect_transpt_acc-like_dom_sf"/>
</dbReference>
<name>A0A4R1HP79_PSEEN</name>
<evidence type="ECO:0000313" key="2">
    <source>
        <dbReference type="EMBL" id="TCK22455.1"/>
    </source>
</evidence>
<dbReference type="NCBIfam" id="TIGR03889">
    <property type="entry name" value="nitrile_acc"/>
    <property type="match status" value="1"/>
</dbReference>
<dbReference type="AlphaFoldDB" id="A0A4R1HP79"/>
<dbReference type="EMBL" id="SMFZ01000002">
    <property type="protein sequence ID" value="TCK22455.1"/>
    <property type="molecule type" value="Genomic_DNA"/>
</dbReference>
<dbReference type="Proteomes" id="UP000295560">
    <property type="component" value="Unassembled WGS sequence"/>
</dbReference>
<sequence>MNPPEQPFDEPWHAQAFALAHALHDRSRFAWPDFSAELGRVLREPGGDDYWASWLTALERVVVAQGLTCHDDLSDRQEDWRRAARATPHGQPITL</sequence>
<dbReference type="Pfam" id="PF21006">
    <property type="entry name" value="NHase_beta_N"/>
    <property type="match status" value="1"/>
</dbReference>
<dbReference type="Gene3D" id="1.10.472.20">
    <property type="entry name" value="Nitrile hydratase, beta subunit"/>
    <property type="match status" value="1"/>
</dbReference>
<evidence type="ECO:0000259" key="1">
    <source>
        <dbReference type="Pfam" id="PF21006"/>
    </source>
</evidence>
<evidence type="ECO:0000313" key="3">
    <source>
        <dbReference type="Proteomes" id="UP000295560"/>
    </source>
</evidence>
<dbReference type="OrthoDB" id="9811616at2"/>
<reference evidence="2 3" key="1">
    <citation type="submission" date="2019-03" db="EMBL/GenBank/DDBJ databases">
        <title>Sequencing the genomes of 1000 actinobacteria strains.</title>
        <authorList>
            <person name="Klenk H.-P."/>
        </authorList>
    </citation>
    <scope>NUCLEOTIDE SEQUENCE [LARGE SCALE GENOMIC DNA]</scope>
    <source>
        <strain evidence="2 3">DSM 44969</strain>
    </source>
</reference>
<accession>A0A4R1HP79</accession>
<gene>
    <name evidence="2" type="ORF">EV378_6459</name>
</gene>
<dbReference type="InterPro" id="IPR049054">
    <property type="entry name" value="CN_hydtase_beta-like_N"/>
</dbReference>
<dbReference type="SUPFAM" id="SSF50090">
    <property type="entry name" value="Electron transport accessory proteins"/>
    <property type="match status" value="1"/>
</dbReference>
<comment type="caution">
    <text evidence="2">The sequence shown here is derived from an EMBL/GenBank/DDBJ whole genome shotgun (WGS) entry which is preliminary data.</text>
</comment>
<protein>
    <submittedName>
        <fullName evidence="2">Nitrile hydratase accessory protein</fullName>
    </submittedName>
</protein>
<proteinExistence type="predicted"/>
<dbReference type="InterPro" id="IPR023808">
    <property type="entry name" value="Nitrile_Hydratase_acc_put"/>
</dbReference>